<evidence type="ECO:0000256" key="7">
    <source>
        <dbReference type="ARBA" id="ARBA00022839"/>
    </source>
</evidence>
<keyword evidence="20" id="KW-1185">Reference proteome</keyword>
<feature type="region of interest" description="Nuclease activity, interacts with RecD and RecA" evidence="15">
    <location>
        <begin position="902"/>
        <end position="1200"/>
    </location>
</feature>
<keyword evidence="3 15" id="KW-0547">Nucleotide-binding</keyword>
<protein>
    <recommendedName>
        <fullName evidence="15">RecBCD enzyme subunit RecB</fullName>
        <ecNumber evidence="15">3.1.11.5</ecNumber>
        <ecNumber evidence="15">5.6.2.4</ecNumber>
    </recommendedName>
    <alternativeName>
        <fullName evidence="15">DNA 3'-5' helicase subunit RecB</fullName>
    </alternativeName>
    <alternativeName>
        <fullName evidence="15">Exonuclease V subunit RecB</fullName>
        <shortName evidence="15">ExoV subunit RecB</shortName>
    </alternativeName>
    <alternativeName>
        <fullName evidence="15">Helicase/nuclease RecBCD subunit RecB</fullName>
    </alternativeName>
</protein>
<name>A0A315ET35_9BURK</name>
<dbReference type="InterPro" id="IPR038726">
    <property type="entry name" value="PDDEXK_AddAB-type"/>
</dbReference>
<dbReference type="PROSITE" id="PS51217">
    <property type="entry name" value="UVRD_HELICASE_CTER"/>
    <property type="match status" value="1"/>
</dbReference>
<dbReference type="GO" id="GO:0043138">
    <property type="term" value="F:3'-5' DNA helicase activity"/>
    <property type="evidence" value="ECO:0007669"/>
    <property type="project" value="UniProtKB-UniRule"/>
</dbReference>
<dbReference type="InterPro" id="IPR000212">
    <property type="entry name" value="DNA_helicase_UvrD/REP"/>
</dbReference>
<dbReference type="GO" id="GO:0005829">
    <property type="term" value="C:cytosol"/>
    <property type="evidence" value="ECO:0007669"/>
    <property type="project" value="TreeGrafter"/>
</dbReference>
<comment type="catalytic activity">
    <reaction evidence="15">
        <text>Exonucleolytic cleavage (in the presence of ATP) in either 5'- to 3'- or 3'- to 5'-direction to yield 5'-phosphooligonucleotides.</text>
        <dbReference type="EC" id="3.1.11.5"/>
    </reaction>
</comment>
<dbReference type="Pfam" id="PF12705">
    <property type="entry name" value="PDDEXK_1"/>
    <property type="match status" value="1"/>
</dbReference>
<dbReference type="AlphaFoldDB" id="A0A315ET35"/>
<accession>A0A315ET35</accession>
<comment type="similarity">
    <text evidence="15">Belongs to the helicase family. UvrD subfamily.</text>
</comment>
<keyword evidence="7 15" id="KW-0269">Exonuclease</keyword>
<keyword evidence="5 15" id="KW-0378">Hydrolase</keyword>
<evidence type="ECO:0000259" key="17">
    <source>
        <dbReference type="PROSITE" id="PS51198"/>
    </source>
</evidence>
<gene>
    <name evidence="15" type="primary">recB</name>
    <name evidence="19" type="ORF">B9Z44_10315</name>
</gene>
<keyword evidence="1 15" id="KW-0540">Nuclease</keyword>
<evidence type="ECO:0000313" key="20">
    <source>
        <dbReference type="Proteomes" id="UP000251341"/>
    </source>
</evidence>
<dbReference type="GO" id="GO:0008854">
    <property type="term" value="F:exodeoxyribonuclease V activity"/>
    <property type="evidence" value="ECO:0007669"/>
    <property type="project" value="UniProtKB-EC"/>
</dbReference>
<dbReference type="GO" id="GO:0016887">
    <property type="term" value="F:ATP hydrolysis activity"/>
    <property type="evidence" value="ECO:0007669"/>
    <property type="project" value="RHEA"/>
</dbReference>
<reference evidence="19 20" key="1">
    <citation type="submission" date="2017-04" db="EMBL/GenBank/DDBJ databases">
        <title>Unexpected and diverse lifestyles within the genus Limnohabitans.</title>
        <authorList>
            <person name="Kasalicky V."/>
            <person name="Mehrshad M."/>
            <person name="Andrei S.-A."/>
            <person name="Salcher M."/>
            <person name="Kratochvilova H."/>
            <person name="Simek K."/>
            <person name="Ghai R."/>
        </authorList>
    </citation>
    <scope>NUCLEOTIDE SEQUENCE [LARGE SCALE GENOMIC DNA]</scope>
    <source>
        <strain evidence="19 20">MWH-C5</strain>
    </source>
</reference>
<dbReference type="SUPFAM" id="SSF52980">
    <property type="entry name" value="Restriction endonuclease-like"/>
    <property type="match status" value="1"/>
</dbReference>
<comment type="function">
    <text evidence="15">A helicase/nuclease that prepares dsDNA breaks (DSB) for recombinational DNA repair. Binds to DSBs and unwinds DNA via a highly rapid and processive ATP-dependent bidirectional helicase activity. Unwinds dsDNA until it encounters a Chi (crossover hotspot instigator) sequence from the 3' direction. Cuts ssDNA a few nucleotides 3' to the Chi site. The properties and activities of the enzyme are changed at Chi. The Chi-altered holoenzyme produces a long 3'-ssDNA overhang and facilitates RecA-binding to the ssDNA for homologous DNA recombination and repair. Holoenzyme degrades any linearized DNA that is unable to undergo homologous recombination. In the holoenzyme this subunit contributes ATPase, 3'-5' helicase, exonuclease activity and loads RecA onto ssDNA.</text>
</comment>
<dbReference type="Gene3D" id="1.10.486.10">
    <property type="entry name" value="PCRA, domain 4"/>
    <property type="match status" value="1"/>
</dbReference>
<dbReference type="CDD" id="cd22352">
    <property type="entry name" value="RecB_C-like"/>
    <property type="match status" value="1"/>
</dbReference>
<dbReference type="GO" id="GO:0009338">
    <property type="term" value="C:exodeoxyribonuclease V complex"/>
    <property type="evidence" value="ECO:0007669"/>
    <property type="project" value="TreeGrafter"/>
</dbReference>
<evidence type="ECO:0000259" key="18">
    <source>
        <dbReference type="PROSITE" id="PS51217"/>
    </source>
</evidence>
<dbReference type="PANTHER" id="PTHR11070">
    <property type="entry name" value="UVRD / RECB / PCRA DNA HELICASE FAMILY MEMBER"/>
    <property type="match status" value="1"/>
</dbReference>
<feature type="domain" description="UvrD-like helicase C-terminal" evidence="18">
    <location>
        <begin position="477"/>
        <end position="758"/>
    </location>
</feature>
<dbReference type="GO" id="GO:0000287">
    <property type="term" value="F:magnesium ion binding"/>
    <property type="evidence" value="ECO:0007669"/>
    <property type="project" value="UniProtKB-UniRule"/>
</dbReference>
<comment type="caution">
    <text evidence="19">The sequence shown here is derived from an EMBL/GenBank/DDBJ whole genome shotgun (WGS) entry which is preliminary data.</text>
</comment>
<dbReference type="InterPro" id="IPR011335">
    <property type="entry name" value="Restrct_endonuc-II-like"/>
</dbReference>
<dbReference type="EC" id="3.1.11.5" evidence="15"/>
<evidence type="ECO:0000256" key="5">
    <source>
        <dbReference type="ARBA" id="ARBA00022801"/>
    </source>
</evidence>
<dbReference type="InterPro" id="IPR014017">
    <property type="entry name" value="DNA_helicase_UvrD-like_C"/>
</dbReference>
<feature type="binding site" evidence="15">
    <location>
        <position position="968"/>
    </location>
    <ligand>
        <name>Mg(2+)</name>
        <dbReference type="ChEBI" id="CHEBI:18420"/>
    </ligand>
</feature>
<keyword evidence="10 15" id="KW-0238">DNA-binding</keyword>
<sequence>MTQKPNHQAQPLEALTLPLHGRQVIEASAGTGKTWTLAALYVRLVLGHLREDALLPPQILVMTFTDAATAELRDRIRIRLSQAAAYFDASAQDRTLPQGLKPDPFLVNLRNSFDPSLWPRCALQLNCAAEWMDDAAIYTIHGWSRRMLSQHALDSRNLFEQTHLDNAEDLQRTLVQDYWREWFYPLNADTLQHITPLIGHAPDDLLATVQGIWRDQERAPKTIEAPDTTPTQRVAQHLAWQTALEAKATHARTLWSGSVWQALEAAIASKAIKGRGITAPNLARWSNALKEWAEQNTPIKTEWLTRFATSELTDKGWADATGFAFFAAVEEYVTYLHEEPDTHRHIALHAAHTIGTAYKEAKAQRAAFDFSDLLQNLHHAIMAEDGRLATAIRQQYPVALVDEFQDTDPWQYGTLNRIYDTHACTDANTLVMIGDPKQAIYSFRGADLGTYLKAREDALEHNPLALHTLSGNRRSSDGLVNAVNHVFTQTEIPFSSHIDFVRVSAEGGVEPLTQADGKANPAMTVWHMPCGEKPTKASTYVQSMSEAFANHMAQLLNEGVAQPGDMAVLVRGQQHADAIRAALRERHIPSVYLSDRSNVYKSSEALDLWRLLRAAASPRQTAWVRSAVGSGLWALDLDEVLHLTDQEAQWESLLDSFHQWHLMWQQQGVLPMLHHWMHSQGVAQRLLAQMDGERRLSNLLHLGELLQHAAQSLQGEHALVRFLGEQIHSTTESADAQKMRLETDAQCVQVITYHKSKGLQYPLVFVPFAGSFKTETAAKSSYADDDEDTSDKEAPSSVEEDMRLLYVALTRAQRALWLGMAETYGDISGDATKGTLKQSATAKLLKRQTRGDLGTQLNTLWGSCEDITVQTLPDNAKVVYQAPSESAATQNALTPIRTHHSLWWTASFSAITRGLVSESKRDEAVADAITDATSDAQSYAVTTPAPEPENISAWQSFPAGARYGTLLHDLLEWLSQNNWPMANAQAPEWAKQAWANLLERKVSWLQLDEAPRAQLEPWLQAVVQTSLPLHELNAAPLTLCDLSTEHMWPEMEFNLEVSHVSATALDQLIQNHVFEGTPRPALQARVMQGMLTGSMDLVLQHDGRYWVVDYKSNKLPSYDSATLQDAVLHKRYEVQYVLYTLALHRLLKVRLPGYDYAQHMGGAVYMFLRGIHAEGAGVHLQRPPQALIEALDALFEKGTA</sequence>
<evidence type="ECO:0000313" key="19">
    <source>
        <dbReference type="EMBL" id="PUE59935.1"/>
    </source>
</evidence>
<evidence type="ECO:0000256" key="1">
    <source>
        <dbReference type="ARBA" id="ARBA00022722"/>
    </source>
</evidence>
<dbReference type="NCBIfam" id="TIGR00609">
    <property type="entry name" value="recB"/>
    <property type="match status" value="1"/>
</dbReference>
<comment type="catalytic activity">
    <reaction evidence="14 15">
        <text>ATP + H2O = ADP + phosphate + H(+)</text>
        <dbReference type="Rhea" id="RHEA:13065"/>
        <dbReference type="ChEBI" id="CHEBI:15377"/>
        <dbReference type="ChEBI" id="CHEBI:15378"/>
        <dbReference type="ChEBI" id="CHEBI:30616"/>
        <dbReference type="ChEBI" id="CHEBI:43474"/>
        <dbReference type="ChEBI" id="CHEBI:456216"/>
        <dbReference type="EC" id="5.6.2.4"/>
    </reaction>
</comment>
<dbReference type="Pfam" id="PF13361">
    <property type="entry name" value="UvrD_C"/>
    <property type="match status" value="1"/>
</dbReference>
<evidence type="ECO:0000256" key="16">
    <source>
        <dbReference type="PROSITE-ProRule" id="PRU00560"/>
    </source>
</evidence>
<evidence type="ECO:0000256" key="2">
    <source>
        <dbReference type="ARBA" id="ARBA00022723"/>
    </source>
</evidence>
<dbReference type="Gene3D" id="3.90.320.10">
    <property type="match status" value="1"/>
</dbReference>
<evidence type="ECO:0000256" key="4">
    <source>
        <dbReference type="ARBA" id="ARBA00022763"/>
    </source>
</evidence>
<dbReference type="InterPro" id="IPR004586">
    <property type="entry name" value="RecB"/>
</dbReference>
<comment type="miscellaneous">
    <text evidence="15">In the RecBCD complex, RecB has a slow 3'-5' helicase, an exonuclease activity and loads RecA onto ssDNA, RecD has a fast 5'-3' helicase activity, while RecC stimulates the ATPase and processivity of the RecB helicase and contributes to recognition of the Chi site.</text>
</comment>
<dbReference type="Gene3D" id="3.40.50.300">
    <property type="entry name" value="P-loop containing nucleotide triphosphate hydrolases"/>
    <property type="match status" value="2"/>
</dbReference>
<dbReference type="PANTHER" id="PTHR11070:SF23">
    <property type="entry name" value="RECBCD ENZYME SUBUNIT RECB"/>
    <property type="match status" value="1"/>
</dbReference>
<dbReference type="EMBL" id="NESP01000001">
    <property type="protein sequence ID" value="PUE59935.1"/>
    <property type="molecule type" value="Genomic_DNA"/>
</dbReference>
<keyword evidence="6 15" id="KW-0347">Helicase</keyword>
<keyword evidence="2 15" id="KW-0479">Metal-binding</keyword>
<dbReference type="Proteomes" id="UP000251341">
    <property type="component" value="Unassembled WGS sequence"/>
</dbReference>
<evidence type="ECO:0000256" key="8">
    <source>
        <dbReference type="ARBA" id="ARBA00022840"/>
    </source>
</evidence>
<comment type="cofactor">
    <cofactor evidence="15">
        <name>Mg(2+)</name>
        <dbReference type="ChEBI" id="CHEBI:18420"/>
    </cofactor>
    <text evidence="15">Binds 1 Mg(2+) ion per subunit.</text>
</comment>
<evidence type="ECO:0000256" key="9">
    <source>
        <dbReference type="ARBA" id="ARBA00022842"/>
    </source>
</evidence>
<dbReference type="InterPro" id="IPR011604">
    <property type="entry name" value="PDDEXK-like_dom_sf"/>
</dbReference>
<dbReference type="GO" id="GO:0005524">
    <property type="term" value="F:ATP binding"/>
    <property type="evidence" value="ECO:0007669"/>
    <property type="project" value="UniProtKB-UniRule"/>
</dbReference>
<feature type="domain" description="UvrD-like helicase ATP-binding" evidence="17">
    <location>
        <begin position="6"/>
        <end position="476"/>
    </location>
</feature>
<dbReference type="Pfam" id="PF00580">
    <property type="entry name" value="UvrD-helicase"/>
    <property type="match status" value="1"/>
</dbReference>
<dbReference type="HAMAP" id="MF_01485">
    <property type="entry name" value="RecB"/>
    <property type="match status" value="1"/>
</dbReference>
<dbReference type="InterPro" id="IPR014016">
    <property type="entry name" value="UvrD-like_ATP-bd"/>
</dbReference>
<keyword evidence="12 15" id="KW-0413">Isomerase</keyword>
<evidence type="ECO:0000256" key="15">
    <source>
        <dbReference type="HAMAP-Rule" id="MF_01485"/>
    </source>
</evidence>
<dbReference type="Gene3D" id="1.10.3170.10">
    <property type="entry name" value="Recbcd, chain B, domain 2"/>
    <property type="match status" value="1"/>
</dbReference>
<feature type="binding site" evidence="15">
    <location>
        <position position="1096"/>
    </location>
    <ligand>
        <name>Mg(2+)</name>
        <dbReference type="ChEBI" id="CHEBI:18420"/>
    </ligand>
</feature>
<feature type="binding site" evidence="16">
    <location>
        <begin position="27"/>
        <end position="34"/>
    </location>
    <ligand>
        <name>ATP</name>
        <dbReference type="ChEBI" id="CHEBI:30616"/>
    </ligand>
</feature>
<evidence type="ECO:0000256" key="14">
    <source>
        <dbReference type="ARBA" id="ARBA00048988"/>
    </source>
</evidence>
<evidence type="ECO:0000256" key="3">
    <source>
        <dbReference type="ARBA" id="ARBA00022741"/>
    </source>
</evidence>
<dbReference type="SUPFAM" id="SSF52540">
    <property type="entry name" value="P-loop containing nucleoside triphosphate hydrolases"/>
    <property type="match status" value="1"/>
</dbReference>
<comment type="domain">
    <text evidence="15">The N-terminal DNA-binding domain is a ssDNA-dependent ATPase and has ATP-dependent 3'-5' helicase function. This domain interacts with RecC.</text>
</comment>
<comment type="catalytic activity">
    <reaction evidence="13 15">
        <text>Couples ATP hydrolysis with the unwinding of duplex DNA by translocating in the 3'-5' direction.</text>
        <dbReference type="EC" id="5.6.2.4"/>
    </reaction>
</comment>
<feature type="active site" description="For nuclease activity" evidence="15">
    <location>
        <position position="1109"/>
    </location>
</feature>
<feature type="region of interest" description="DNA-binding and helicase activity, interacts with RecC" evidence="15">
    <location>
        <begin position="1"/>
        <end position="868"/>
    </location>
</feature>
<dbReference type="GO" id="GO:0003677">
    <property type="term" value="F:DNA binding"/>
    <property type="evidence" value="ECO:0007669"/>
    <property type="project" value="UniProtKB-UniRule"/>
</dbReference>
<organism evidence="19 20">
    <name type="scientific">Limnohabitans curvus</name>
    <dbReference type="NCBI Taxonomy" id="323423"/>
    <lineage>
        <taxon>Bacteria</taxon>
        <taxon>Pseudomonadati</taxon>
        <taxon>Pseudomonadota</taxon>
        <taxon>Betaproteobacteria</taxon>
        <taxon>Burkholderiales</taxon>
        <taxon>Comamonadaceae</taxon>
        <taxon>Limnohabitans</taxon>
    </lineage>
</organism>
<evidence type="ECO:0000256" key="6">
    <source>
        <dbReference type="ARBA" id="ARBA00022806"/>
    </source>
</evidence>
<comment type="domain">
    <text evidence="15">The C-terminal domain has nuclease activity and interacts with RecD. It interacts with RecA, facilitating its loading onto ssDNA.</text>
</comment>
<dbReference type="InterPro" id="IPR027417">
    <property type="entry name" value="P-loop_NTPase"/>
</dbReference>
<dbReference type="EC" id="5.6.2.4" evidence="15"/>
<evidence type="ECO:0000256" key="13">
    <source>
        <dbReference type="ARBA" id="ARBA00034617"/>
    </source>
</evidence>
<dbReference type="PROSITE" id="PS51198">
    <property type="entry name" value="UVRD_HELICASE_ATP_BIND"/>
    <property type="match status" value="1"/>
</dbReference>
<proteinExistence type="inferred from homology"/>
<evidence type="ECO:0000256" key="10">
    <source>
        <dbReference type="ARBA" id="ARBA00023125"/>
    </source>
</evidence>
<dbReference type="GO" id="GO:0000724">
    <property type="term" value="P:double-strand break repair via homologous recombination"/>
    <property type="evidence" value="ECO:0007669"/>
    <property type="project" value="UniProtKB-UniRule"/>
</dbReference>
<dbReference type="RefSeq" id="WP_108402385.1">
    <property type="nucleotide sequence ID" value="NZ_NESP01000001.1"/>
</dbReference>
<keyword evidence="9 15" id="KW-0460">Magnesium</keyword>
<keyword evidence="4 15" id="KW-0227">DNA damage</keyword>
<evidence type="ECO:0000256" key="11">
    <source>
        <dbReference type="ARBA" id="ARBA00023204"/>
    </source>
</evidence>
<feature type="binding site" evidence="15">
    <location>
        <position position="1109"/>
    </location>
    <ligand>
        <name>Mg(2+)</name>
        <dbReference type="ChEBI" id="CHEBI:18420"/>
    </ligand>
</feature>
<keyword evidence="11 15" id="KW-0234">DNA repair</keyword>
<keyword evidence="8 15" id="KW-0067">ATP-binding</keyword>
<evidence type="ECO:0000256" key="12">
    <source>
        <dbReference type="ARBA" id="ARBA00023235"/>
    </source>
</evidence>
<comment type="subunit">
    <text evidence="15">Heterotrimer of RecB, RecC and RecD. All subunits contribute to DNA-binding. Interacts with RecA.</text>
</comment>